<dbReference type="SUPFAM" id="SSF51445">
    <property type="entry name" value="(Trans)glycosidases"/>
    <property type="match status" value="1"/>
</dbReference>
<reference evidence="9 10" key="1">
    <citation type="submission" date="2021-01" db="EMBL/GenBank/DDBJ databases">
        <title>Whole genome shotgun sequence of Actinoplanes humidus NBRC 14915.</title>
        <authorList>
            <person name="Komaki H."/>
            <person name="Tamura T."/>
        </authorList>
    </citation>
    <scope>NUCLEOTIDE SEQUENCE [LARGE SCALE GENOMIC DNA]</scope>
    <source>
        <strain evidence="9 10">NBRC 14915</strain>
    </source>
</reference>
<comment type="catalytic activity">
    <reaction evidence="5">
        <text>Hydrolysis of terminal, non-reducing alpha-D-galactose residues in alpha-D-galactosides, including galactose oligosaccharides, galactomannans and galactolipids.</text>
        <dbReference type="EC" id="3.2.1.22"/>
    </reaction>
</comment>
<evidence type="ECO:0000256" key="1">
    <source>
        <dbReference type="ARBA" id="ARBA00009743"/>
    </source>
</evidence>
<evidence type="ECO:0000313" key="9">
    <source>
        <dbReference type="EMBL" id="GIE24624.1"/>
    </source>
</evidence>
<sequence length="535" mass="56214">MTRLPRVVAAIVLAAATTTVPSTAAQATPPTTAQAAPIGNGLARTPPMGWNDWNAFGCDVTQALVEQTADVMVSSGMAAAGYRYVNIDDCWMTSSRDAAGNLVPDPAKFPGGIAETAAYVHSKGLKLGIYEDAGTLTCAGYPGSLGHEQQDARSFAAWGVDYLKYDNCYNNGSTTQQQYIDRYTAMRDALAATGRPIVYSLCEWGVNAPWTWAPSVGNLWRTTDDINTGFDSMLRNFHQSVGLARYAGPDAWNDPDMLEVGNGWSAVEDRAHFSLWAIMAAPLIAGNNLTTASATTLGILTNRAVIAVDQDTLGAQGVLVQTRDGLDVLSKRLSNGDVAVVLFNENTTARTISTDAATIGKSGGSAYTLTDLWTGAASSTTGAISASVPAHGAAMYRVSGGSAGNPNAPAGTLVSAASNRCVDDPNWSQTDGTLIGIWDCNVGTNQLWTRTPAGQLVVYGKCLDAFDNQTTPGTKIELWTCNGGPNQQWRFNADGTITGVQSGLCLDVTGGATANGTALELWTCTGAANQRWTFT</sequence>
<feature type="compositionally biased region" description="Low complexity" evidence="6">
    <location>
        <begin position="22"/>
        <end position="37"/>
    </location>
</feature>
<evidence type="ECO:0000256" key="3">
    <source>
        <dbReference type="ARBA" id="ARBA00022801"/>
    </source>
</evidence>
<feature type="domain" description="Ricin B lectin" evidence="8">
    <location>
        <begin position="408"/>
        <end position="535"/>
    </location>
</feature>
<dbReference type="SUPFAM" id="SSF51011">
    <property type="entry name" value="Glycosyl hydrolase domain"/>
    <property type="match status" value="1"/>
</dbReference>
<dbReference type="Pfam" id="PF17801">
    <property type="entry name" value="Melibiase_C"/>
    <property type="match status" value="1"/>
</dbReference>
<dbReference type="Proteomes" id="UP000603200">
    <property type="component" value="Unassembled WGS sequence"/>
</dbReference>
<proteinExistence type="inferred from homology"/>
<name>A0ABQ4A1N8_9ACTN</name>
<feature type="region of interest" description="Disordered" evidence="6">
    <location>
        <begin position="22"/>
        <end position="41"/>
    </location>
</feature>
<dbReference type="CDD" id="cd14792">
    <property type="entry name" value="GH27"/>
    <property type="match status" value="1"/>
</dbReference>
<protein>
    <recommendedName>
        <fullName evidence="5">Alpha-galactosidase</fullName>
        <ecNumber evidence="5">3.2.1.22</ecNumber>
    </recommendedName>
    <alternativeName>
        <fullName evidence="5">Melibiase</fullName>
    </alternativeName>
</protein>
<keyword evidence="3 5" id="KW-0378">Hydrolase</keyword>
<feature type="signal peptide" evidence="7">
    <location>
        <begin position="1"/>
        <end position="24"/>
    </location>
</feature>
<dbReference type="Gene3D" id="2.60.40.1180">
    <property type="entry name" value="Golgi alpha-mannosidase II"/>
    <property type="match status" value="1"/>
</dbReference>
<dbReference type="PANTHER" id="PTHR11452:SF75">
    <property type="entry name" value="ALPHA-GALACTOSIDASE MEL1"/>
    <property type="match status" value="1"/>
</dbReference>
<dbReference type="InterPro" id="IPR013780">
    <property type="entry name" value="Glyco_hydro_b"/>
</dbReference>
<keyword evidence="5" id="KW-1015">Disulfide bond</keyword>
<keyword evidence="4 5" id="KW-0326">Glycosidase</keyword>
<dbReference type="InterPro" id="IPR035992">
    <property type="entry name" value="Ricin_B-like_lectins"/>
</dbReference>
<evidence type="ECO:0000313" key="10">
    <source>
        <dbReference type="Proteomes" id="UP000603200"/>
    </source>
</evidence>
<feature type="chain" id="PRO_5046730000" description="Alpha-galactosidase" evidence="7">
    <location>
        <begin position="25"/>
        <end position="535"/>
    </location>
</feature>
<evidence type="ECO:0000256" key="4">
    <source>
        <dbReference type="ARBA" id="ARBA00023295"/>
    </source>
</evidence>
<keyword evidence="2 7" id="KW-0732">Signal</keyword>
<comment type="caution">
    <text evidence="9">The sequence shown here is derived from an EMBL/GenBank/DDBJ whole genome shotgun (WGS) entry which is preliminary data.</text>
</comment>
<dbReference type="InterPro" id="IPR000772">
    <property type="entry name" value="Ricin_B_lectin"/>
</dbReference>
<dbReference type="InterPro" id="IPR013785">
    <property type="entry name" value="Aldolase_TIM"/>
</dbReference>
<organism evidence="9 10">
    <name type="scientific">Winogradskya humida</name>
    <dbReference type="NCBI Taxonomy" id="113566"/>
    <lineage>
        <taxon>Bacteria</taxon>
        <taxon>Bacillati</taxon>
        <taxon>Actinomycetota</taxon>
        <taxon>Actinomycetes</taxon>
        <taxon>Micromonosporales</taxon>
        <taxon>Micromonosporaceae</taxon>
        <taxon>Winogradskya</taxon>
    </lineage>
</organism>
<dbReference type="PROSITE" id="PS00512">
    <property type="entry name" value="ALPHA_GALACTOSIDASE"/>
    <property type="match status" value="1"/>
</dbReference>
<evidence type="ECO:0000256" key="2">
    <source>
        <dbReference type="ARBA" id="ARBA00022729"/>
    </source>
</evidence>
<dbReference type="InterPro" id="IPR041233">
    <property type="entry name" value="Melibiase_C"/>
</dbReference>
<dbReference type="PANTHER" id="PTHR11452">
    <property type="entry name" value="ALPHA-GALACTOSIDASE/ALPHA-N-ACETYLGALACTOSAMINIDASE"/>
    <property type="match status" value="1"/>
</dbReference>
<accession>A0ABQ4A1N8</accession>
<dbReference type="InterPro" id="IPR002241">
    <property type="entry name" value="Glyco_hydro_27"/>
</dbReference>
<dbReference type="InterPro" id="IPR000111">
    <property type="entry name" value="Glyco_hydro_27/36_CS"/>
</dbReference>
<dbReference type="EMBL" id="BOMN01000112">
    <property type="protein sequence ID" value="GIE24624.1"/>
    <property type="molecule type" value="Genomic_DNA"/>
</dbReference>
<dbReference type="SMART" id="SM00458">
    <property type="entry name" value="RICIN"/>
    <property type="match status" value="1"/>
</dbReference>
<evidence type="ECO:0000256" key="6">
    <source>
        <dbReference type="SAM" id="MobiDB-lite"/>
    </source>
</evidence>
<dbReference type="Gene3D" id="2.80.10.50">
    <property type="match status" value="2"/>
</dbReference>
<dbReference type="Pfam" id="PF00652">
    <property type="entry name" value="Ricin_B_lectin"/>
    <property type="match status" value="1"/>
</dbReference>
<dbReference type="Gene3D" id="3.20.20.70">
    <property type="entry name" value="Aldolase class I"/>
    <property type="match status" value="1"/>
</dbReference>
<evidence type="ECO:0000256" key="5">
    <source>
        <dbReference type="RuleBase" id="RU361168"/>
    </source>
</evidence>
<keyword evidence="10" id="KW-1185">Reference proteome</keyword>
<dbReference type="InterPro" id="IPR017853">
    <property type="entry name" value="GH"/>
</dbReference>
<dbReference type="RefSeq" id="WP_203841630.1">
    <property type="nucleotide sequence ID" value="NZ_BAAATV010000009.1"/>
</dbReference>
<evidence type="ECO:0000256" key="7">
    <source>
        <dbReference type="SAM" id="SignalP"/>
    </source>
</evidence>
<evidence type="ECO:0000259" key="8">
    <source>
        <dbReference type="SMART" id="SM00458"/>
    </source>
</evidence>
<dbReference type="PROSITE" id="PS50231">
    <property type="entry name" value="RICIN_B_LECTIN"/>
    <property type="match status" value="1"/>
</dbReference>
<dbReference type="SUPFAM" id="SSF50370">
    <property type="entry name" value="Ricin B-like lectins"/>
    <property type="match status" value="1"/>
</dbReference>
<dbReference type="EC" id="3.2.1.22" evidence="5"/>
<dbReference type="Pfam" id="PF16499">
    <property type="entry name" value="Melibiase_2"/>
    <property type="match status" value="1"/>
</dbReference>
<gene>
    <name evidence="9" type="primary">galA_3</name>
    <name evidence="9" type="ORF">Ahu01nite_077260</name>
</gene>
<comment type="similarity">
    <text evidence="1 5">Belongs to the glycosyl hydrolase 27 family.</text>
</comment>
<dbReference type="PRINTS" id="PR00740">
    <property type="entry name" value="GLHYDRLASE27"/>
</dbReference>
<dbReference type="CDD" id="cd23418">
    <property type="entry name" value="beta-trefoil_Ricin_XLN-like"/>
    <property type="match status" value="1"/>
</dbReference>